<keyword evidence="1" id="KW-0238">DNA-binding</keyword>
<dbReference type="AlphaFoldDB" id="A0A1N6KAA3"/>
<dbReference type="EMBL" id="FSRA01000002">
    <property type="protein sequence ID" value="SIO53461.1"/>
    <property type="molecule type" value="Genomic_DNA"/>
</dbReference>
<dbReference type="Gene3D" id="1.10.150.130">
    <property type="match status" value="1"/>
</dbReference>
<dbReference type="STRING" id="536979.SAMN04488055_5419"/>
<gene>
    <name evidence="4" type="ORF">SAMN04488055_5419</name>
</gene>
<dbReference type="Pfam" id="PF00589">
    <property type="entry name" value="Phage_integrase"/>
    <property type="match status" value="1"/>
</dbReference>
<name>A0A1N6KAA3_9BACT</name>
<dbReference type="GO" id="GO:0003677">
    <property type="term" value="F:DNA binding"/>
    <property type="evidence" value="ECO:0007669"/>
    <property type="project" value="UniProtKB-KW"/>
</dbReference>
<dbReference type="Gene3D" id="1.10.443.10">
    <property type="entry name" value="Intergrase catalytic core"/>
    <property type="match status" value="1"/>
</dbReference>
<dbReference type="InterPro" id="IPR013762">
    <property type="entry name" value="Integrase-like_cat_sf"/>
</dbReference>
<sequence length="450" mass="51989">MLLPIKPICPVSKKRRDGTSLIFIQYCAETPKLLNTEIAIPPQFWNKKTESVSSKLPTEYGDFSLFNEEIERQLKIATEIIKWVNKNGVTDKGQFVKKVFKPNFDVSTLDKLDLLGDPLSADNSDPLNIYYQIEQYCKDKKGTVSSETIAIYETMSDHLKAFEEFRGKPITFQCLDFDFYDRFTHFLTYTYQQPRFKEPIIGLKQNSISKDIKHLKGFVKDRAKRKIIAPINMEDFKSPEEDSDAIYLPFSEIAQIYNTDLSQFPELINDRNRLVLACLTGLRFSDFSTLEPEDVRDGRIYLKQEKSDGRVVIPLRREAEQILIELFKEGITYVSNSEFNKNIKLIGRLAGLNQPITFSYKKGITVNKVTRPKSDWITSHTGRRSFCTNEFLAGTPVKLIMLISGHKKEKDFYKYIKITQEEAAKILEKLWAEKNALQPLELYSTQIISA</sequence>
<feature type="domain" description="Tyr recombinase" evidence="3">
    <location>
        <begin position="243"/>
        <end position="428"/>
    </location>
</feature>
<dbReference type="GO" id="GO:0006310">
    <property type="term" value="P:DNA recombination"/>
    <property type="evidence" value="ECO:0007669"/>
    <property type="project" value="UniProtKB-KW"/>
</dbReference>
<dbReference type="SUPFAM" id="SSF56349">
    <property type="entry name" value="DNA breaking-rejoining enzymes"/>
    <property type="match status" value="1"/>
</dbReference>
<reference evidence="5" key="1">
    <citation type="submission" date="2016-11" db="EMBL/GenBank/DDBJ databases">
        <authorList>
            <person name="Varghese N."/>
            <person name="Submissions S."/>
        </authorList>
    </citation>
    <scope>NUCLEOTIDE SEQUENCE [LARGE SCALE GENOMIC DNA]</scope>
    <source>
        <strain evidence="5">DSM 24787</strain>
    </source>
</reference>
<dbReference type="GO" id="GO:0015074">
    <property type="term" value="P:DNA integration"/>
    <property type="evidence" value="ECO:0007669"/>
    <property type="project" value="InterPro"/>
</dbReference>
<keyword evidence="5" id="KW-1185">Reference proteome</keyword>
<evidence type="ECO:0000256" key="2">
    <source>
        <dbReference type="ARBA" id="ARBA00023172"/>
    </source>
</evidence>
<proteinExistence type="predicted"/>
<dbReference type="OrthoDB" id="1493636at2"/>
<dbReference type="PROSITE" id="PS51898">
    <property type="entry name" value="TYR_RECOMBINASE"/>
    <property type="match status" value="1"/>
</dbReference>
<evidence type="ECO:0000259" key="3">
    <source>
        <dbReference type="PROSITE" id="PS51898"/>
    </source>
</evidence>
<dbReference type="InterPro" id="IPR002104">
    <property type="entry name" value="Integrase_catalytic"/>
</dbReference>
<dbReference type="InterPro" id="IPR025269">
    <property type="entry name" value="SAM-like_dom"/>
</dbReference>
<organism evidence="4 5">
    <name type="scientific">Chitinophaga niabensis</name>
    <dbReference type="NCBI Taxonomy" id="536979"/>
    <lineage>
        <taxon>Bacteria</taxon>
        <taxon>Pseudomonadati</taxon>
        <taxon>Bacteroidota</taxon>
        <taxon>Chitinophagia</taxon>
        <taxon>Chitinophagales</taxon>
        <taxon>Chitinophagaceae</taxon>
        <taxon>Chitinophaga</taxon>
    </lineage>
</organism>
<dbReference type="RefSeq" id="WP_074242647.1">
    <property type="nucleotide sequence ID" value="NZ_FSRA01000002.1"/>
</dbReference>
<dbReference type="InterPro" id="IPR010998">
    <property type="entry name" value="Integrase_recombinase_N"/>
</dbReference>
<accession>A0A1N6KAA3</accession>
<evidence type="ECO:0000256" key="1">
    <source>
        <dbReference type="ARBA" id="ARBA00023125"/>
    </source>
</evidence>
<dbReference type="Pfam" id="PF13102">
    <property type="entry name" value="Phage_int_SAM_5"/>
    <property type="match status" value="1"/>
</dbReference>
<dbReference type="Proteomes" id="UP000185003">
    <property type="component" value="Unassembled WGS sequence"/>
</dbReference>
<evidence type="ECO:0000313" key="4">
    <source>
        <dbReference type="EMBL" id="SIO53461.1"/>
    </source>
</evidence>
<keyword evidence="2" id="KW-0233">DNA recombination</keyword>
<evidence type="ECO:0000313" key="5">
    <source>
        <dbReference type="Proteomes" id="UP000185003"/>
    </source>
</evidence>
<dbReference type="InterPro" id="IPR011010">
    <property type="entry name" value="DNA_brk_join_enz"/>
</dbReference>
<protein>
    <submittedName>
        <fullName evidence="4">Site-specific recombinase XerD</fullName>
    </submittedName>
</protein>